<evidence type="ECO:0000256" key="4">
    <source>
        <dbReference type="ARBA" id="ARBA00022833"/>
    </source>
</evidence>
<organism evidence="10 11">
    <name type="scientific">Petromyzon marinus</name>
    <name type="common">Sea lamprey</name>
    <dbReference type="NCBI Taxonomy" id="7757"/>
    <lineage>
        <taxon>Eukaryota</taxon>
        <taxon>Metazoa</taxon>
        <taxon>Chordata</taxon>
        <taxon>Craniata</taxon>
        <taxon>Vertebrata</taxon>
        <taxon>Cyclostomata</taxon>
        <taxon>Hyperoartia</taxon>
        <taxon>Petromyzontiformes</taxon>
        <taxon>Petromyzontidae</taxon>
        <taxon>Petromyzon</taxon>
    </lineage>
</organism>
<dbReference type="PANTHER" id="PTHR10127:SF780">
    <property type="entry name" value="METALLOENDOPEPTIDASE"/>
    <property type="match status" value="1"/>
</dbReference>
<feature type="region of interest" description="Disordered" evidence="8">
    <location>
        <begin position="198"/>
        <end position="223"/>
    </location>
</feature>
<evidence type="ECO:0000259" key="9">
    <source>
        <dbReference type="PROSITE" id="PS51864"/>
    </source>
</evidence>
<evidence type="ECO:0000313" key="10">
    <source>
        <dbReference type="Proteomes" id="UP001318040"/>
    </source>
</evidence>
<gene>
    <name evidence="11" type="primary">LOC116941442</name>
</gene>
<dbReference type="Pfam" id="PF01400">
    <property type="entry name" value="Astacin"/>
    <property type="match status" value="1"/>
</dbReference>
<keyword evidence="1 6" id="KW-0645">Protease</keyword>
<dbReference type="Gene3D" id="3.40.390.10">
    <property type="entry name" value="Collagenase (Catalytic Domain)"/>
    <property type="match status" value="1"/>
</dbReference>
<feature type="binding site" evidence="6">
    <location>
        <position position="94"/>
    </location>
    <ligand>
        <name>Zn(2+)</name>
        <dbReference type="ChEBI" id="CHEBI:29105"/>
        <note>catalytic</note>
    </ligand>
</feature>
<dbReference type="KEGG" id="pmrn:116941442"/>
<dbReference type="GO" id="GO:0006508">
    <property type="term" value="P:proteolysis"/>
    <property type="evidence" value="ECO:0007669"/>
    <property type="project" value="UniProtKB-KW"/>
</dbReference>
<keyword evidence="10" id="KW-1185">Reference proteome</keyword>
<dbReference type="GO" id="GO:0008270">
    <property type="term" value="F:zinc ion binding"/>
    <property type="evidence" value="ECO:0007669"/>
    <property type="project" value="UniProtKB-UniRule"/>
</dbReference>
<evidence type="ECO:0000256" key="8">
    <source>
        <dbReference type="SAM" id="MobiDB-lite"/>
    </source>
</evidence>
<reference evidence="11" key="1">
    <citation type="submission" date="2025-08" db="UniProtKB">
        <authorList>
            <consortium name="RefSeq"/>
        </authorList>
    </citation>
    <scope>IDENTIFICATION</scope>
    <source>
        <tissue evidence="11">Sperm</tissue>
    </source>
</reference>
<feature type="active site" evidence="6">
    <location>
        <position position="95"/>
    </location>
</feature>
<evidence type="ECO:0000256" key="3">
    <source>
        <dbReference type="ARBA" id="ARBA00022801"/>
    </source>
</evidence>
<evidence type="ECO:0000313" key="11">
    <source>
        <dbReference type="RefSeq" id="XP_032808451.1"/>
    </source>
</evidence>
<dbReference type="InterPro" id="IPR024079">
    <property type="entry name" value="MetalloPept_cat_dom_sf"/>
</dbReference>
<dbReference type="SUPFAM" id="SSF55486">
    <property type="entry name" value="Metalloproteases ('zincins'), catalytic domain"/>
    <property type="match status" value="1"/>
</dbReference>
<dbReference type="InterPro" id="IPR001506">
    <property type="entry name" value="Peptidase_M12A"/>
</dbReference>
<feature type="binding site" evidence="6">
    <location>
        <position position="98"/>
    </location>
    <ligand>
        <name>Zn(2+)</name>
        <dbReference type="ChEBI" id="CHEBI:29105"/>
        <note>catalytic</note>
    </ligand>
</feature>
<keyword evidence="2 6" id="KW-0479">Metal-binding</keyword>
<accession>A0AAJ7SZC2</accession>
<evidence type="ECO:0000256" key="7">
    <source>
        <dbReference type="RuleBase" id="RU361183"/>
    </source>
</evidence>
<dbReference type="Proteomes" id="UP001318040">
    <property type="component" value="Chromosome 1"/>
</dbReference>
<comment type="caution">
    <text evidence="6">Lacks conserved residue(s) required for the propagation of feature annotation.</text>
</comment>
<evidence type="ECO:0000256" key="2">
    <source>
        <dbReference type="ARBA" id="ARBA00022723"/>
    </source>
</evidence>
<evidence type="ECO:0000256" key="5">
    <source>
        <dbReference type="ARBA" id="ARBA00023049"/>
    </source>
</evidence>
<dbReference type="GO" id="GO:0004222">
    <property type="term" value="F:metalloendopeptidase activity"/>
    <property type="evidence" value="ECO:0007669"/>
    <property type="project" value="UniProtKB-UniRule"/>
</dbReference>
<dbReference type="RefSeq" id="XP_032808451.1">
    <property type="nucleotide sequence ID" value="XM_032952560.1"/>
</dbReference>
<dbReference type="InterPro" id="IPR034035">
    <property type="entry name" value="Astacin-like_dom"/>
</dbReference>
<evidence type="ECO:0000256" key="6">
    <source>
        <dbReference type="PROSITE-ProRule" id="PRU01211"/>
    </source>
</evidence>
<dbReference type="PRINTS" id="PR00480">
    <property type="entry name" value="ASTACIN"/>
</dbReference>
<proteinExistence type="predicted"/>
<dbReference type="AlphaFoldDB" id="A0AAJ7SZC2"/>
<evidence type="ECO:0000256" key="1">
    <source>
        <dbReference type="ARBA" id="ARBA00022670"/>
    </source>
</evidence>
<sequence length="223" mass="25387">MRHSVQKWPKAGDGRIYVPYKVSLAFYEGDVKKIEEAALEFEKKTCIRFIPRSSQTDYIYIHAWDGNWSFLGHQGRDQALSLEPGKVTKGVVLHELMHALGFHHEHCRSDRDDHVFVLSHNVKPEWVDAIVKTTPHEHNLRTPYDYSSVTHYGMTAGSKDEHSPTLVPRDTSTRRRFGGGHTLSEGDVKKIEKMFGCEPVPRGPSDATQAWTLGERHTAGELR</sequence>
<feature type="binding site" evidence="6">
    <location>
        <position position="104"/>
    </location>
    <ligand>
        <name>Zn(2+)</name>
        <dbReference type="ChEBI" id="CHEBI:29105"/>
        <note>catalytic</note>
    </ligand>
</feature>
<feature type="compositionally biased region" description="Basic and acidic residues" evidence="8">
    <location>
        <begin position="214"/>
        <end position="223"/>
    </location>
</feature>
<keyword evidence="3 6" id="KW-0378">Hydrolase</keyword>
<dbReference type="EC" id="3.4.24.-" evidence="7"/>
<dbReference type="SMART" id="SM00235">
    <property type="entry name" value="ZnMc"/>
    <property type="match status" value="1"/>
</dbReference>
<comment type="cofactor">
    <cofactor evidence="6 7">
        <name>Zn(2+)</name>
        <dbReference type="ChEBI" id="CHEBI:29105"/>
    </cofactor>
    <text evidence="6 7">Binds 1 zinc ion per subunit.</text>
</comment>
<feature type="region of interest" description="Disordered" evidence="8">
    <location>
        <begin position="155"/>
        <end position="184"/>
    </location>
</feature>
<keyword evidence="5 6" id="KW-0482">Metalloprotease</keyword>
<protein>
    <recommendedName>
        <fullName evidence="7">Metalloendopeptidase</fullName>
        <ecNumber evidence="7">3.4.24.-</ecNumber>
    </recommendedName>
</protein>
<feature type="domain" description="Peptidase M12A" evidence="9">
    <location>
        <begin position="1"/>
        <end position="198"/>
    </location>
</feature>
<dbReference type="PANTHER" id="PTHR10127">
    <property type="entry name" value="DISCOIDIN, CUB, EGF, LAMININ , AND ZINC METALLOPROTEASE DOMAIN CONTAINING"/>
    <property type="match status" value="1"/>
</dbReference>
<dbReference type="PROSITE" id="PS51864">
    <property type="entry name" value="ASTACIN"/>
    <property type="match status" value="1"/>
</dbReference>
<name>A0AAJ7SZC2_PETMA</name>
<dbReference type="InterPro" id="IPR006026">
    <property type="entry name" value="Peptidase_Metallo"/>
</dbReference>
<keyword evidence="4 6" id="KW-0862">Zinc</keyword>
<dbReference type="CDD" id="cd04280">
    <property type="entry name" value="ZnMc_astacin_like"/>
    <property type="match status" value="1"/>
</dbReference>